<evidence type="ECO:0000256" key="5">
    <source>
        <dbReference type="ARBA" id="ARBA00023136"/>
    </source>
</evidence>
<dbReference type="Pfam" id="PF03631">
    <property type="entry name" value="Virul_fac_BrkB"/>
    <property type="match status" value="1"/>
</dbReference>
<feature type="compositionally biased region" description="Low complexity" evidence="6">
    <location>
        <begin position="34"/>
        <end position="43"/>
    </location>
</feature>
<feature type="compositionally biased region" description="Basic residues" evidence="6">
    <location>
        <begin position="1"/>
        <end position="11"/>
    </location>
</feature>
<feature type="transmembrane region" description="Helical" evidence="7">
    <location>
        <begin position="213"/>
        <end position="234"/>
    </location>
</feature>
<comment type="caution">
    <text evidence="8">The sequence shown here is derived from an EMBL/GenBank/DDBJ whole genome shotgun (WGS) entry which is preliminary data.</text>
</comment>
<evidence type="ECO:0000256" key="7">
    <source>
        <dbReference type="SAM" id="Phobius"/>
    </source>
</evidence>
<gene>
    <name evidence="8" type="ORF">GB864_12000</name>
</gene>
<feature type="compositionally biased region" description="Low complexity" evidence="6">
    <location>
        <begin position="429"/>
        <end position="439"/>
    </location>
</feature>
<feature type="transmembrane region" description="Helical" evidence="7">
    <location>
        <begin position="254"/>
        <end position="279"/>
    </location>
</feature>
<keyword evidence="2" id="KW-1003">Cell membrane</keyword>
<feature type="transmembrane region" description="Helical" evidence="7">
    <location>
        <begin position="319"/>
        <end position="352"/>
    </location>
</feature>
<dbReference type="PANTHER" id="PTHR30213:SF1">
    <property type="entry name" value="INNER MEMBRANE PROTEIN YHJD"/>
    <property type="match status" value="1"/>
</dbReference>
<evidence type="ECO:0000313" key="8">
    <source>
        <dbReference type="EMBL" id="MWB99266.1"/>
    </source>
</evidence>
<evidence type="ECO:0000256" key="6">
    <source>
        <dbReference type="SAM" id="MobiDB-lite"/>
    </source>
</evidence>
<sequence>MRRRRRPRRSRGLYAGRVSDKPSRRRERERRPEPAAVVPAVPAEEPESPFETARDRLENRFEEPIQRVTTLTQRTLAWFPVRVWRHFLARNGFLLAAGMSYQAIFAVFAGIYVGFAIAGIWLFGNEDALNAVIDVIAQFAPGLVGPDGVLSESDLQQIAQSGVSLFGWTGAAALAGVIWTAIAFITYARIAIRSIFQLPKDPRAYVLLKARDLVASLLFGLALFIAALLSVAATSLLDWLFGLAGWGQSGWETVLVRTGGLVVVFAIDTLSLAALFRFLSGAAVPWRRLWYGSLLGGGALALLQLAANLVITISTNGPLYSAFATFAVFLGLLLWFRISNIIILVAASWIAVEANDRGQTLRRVTPAQLEEEQAMAEAEALLLAAQVSLRAAQEEADGANWLRKPAARRALRQAEQDVSERESAVAELAARQRPASPWSAPAPAPRGRPPGVGGSA</sequence>
<keyword evidence="5 7" id="KW-0472">Membrane</keyword>
<dbReference type="Proteomes" id="UP000438182">
    <property type="component" value="Unassembled WGS sequence"/>
</dbReference>
<feature type="region of interest" description="Disordered" evidence="6">
    <location>
        <begin position="422"/>
        <end position="456"/>
    </location>
</feature>
<keyword evidence="9" id="KW-1185">Reference proteome</keyword>
<dbReference type="EMBL" id="WSTA01000053">
    <property type="protein sequence ID" value="MWB99266.1"/>
    <property type="molecule type" value="Genomic_DNA"/>
</dbReference>
<keyword evidence="3 7" id="KW-0812">Transmembrane</keyword>
<evidence type="ECO:0000313" key="9">
    <source>
        <dbReference type="Proteomes" id="UP000438182"/>
    </source>
</evidence>
<accession>A0A6I4NY75</accession>
<evidence type="ECO:0000256" key="3">
    <source>
        <dbReference type="ARBA" id="ARBA00022692"/>
    </source>
</evidence>
<feature type="region of interest" description="Disordered" evidence="6">
    <location>
        <begin position="1"/>
        <end position="51"/>
    </location>
</feature>
<evidence type="ECO:0000256" key="2">
    <source>
        <dbReference type="ARBA" id="ARBA00022475"/>
    </source>
</evidence>
<feature type="transmembrane region" description="Helical" evidence="7">
    <location>
        <begin position="165"/>
        <end position="192"/>
    </location>
</feature>
<dbReference type="GO" id="GO:0005886">
    <property type="term" value="C:plasma membrane"/>
    <property type="evidence" value="ECO:0007669"/>
    <property type="project" value="UniProtKB-SubCell"/>
</dbReference>
<dbReference type="PANTHER" id="PTHR30213">
    <property type="entry name" value="INNER MEMBRANE PROTEIN YHJD"/>
    <property type="match status" value="1"/>
</dbReference>
<feature type="transmembrane region" description="Helical" evidence="7">
    <location>
        <begin position="291"/>
        <end position="313"/>
    </location>
</feature>
<name>A0A6I4NY75_9MICO</name>
<organism evidence="8 9">
    <name type="scientific">Agromyces seonyuensis</name>
    <dbReference type="NCBI Taxonomy" id="2662446"/>
    <lineage>
        <taxon>Bacteria</taxon>
        <taxon>Bacillati</taxon>
        <taxon>Actinomycetota</taxon>
        <taxon>Actinomycetes</taxon>
        <taxon>Micrococcales</taxon>
        <taxon>Microbacteriaceae</taxon>
        <taxon>Agromyces</taxon>
    </lineage>
</organism>
<dbReference type="InterPro" id="IPR017039">
    <property type="entry name" value="Virul_fac_BrkB"/>
</dbReference>
<protein>
    <submittedName>
        <fullName evidence="8">YihY/virulence factor BrkB family protein</fullName>
    </submittedName>
</protein>
<dbReference type="AlphaFoldDB" id="A0A6I4NY75"/>
<evidence type="ECO:0000256" key="1">
    <source>
        <dbReference type="ARBA" id="ARBA00004651"/>
    </source>
</evidence>
<keyword evidence="4 7" id="KW-1133">Transmembrane helix</keyword>
<reference evidence="8 9" key="1">
    <citation type="submission" date="2019-12" db="EMBL/GenBank/DDBJ databases">
        <authorList>
            <person name="Kim Y.S."/>
        </authorList>
    </citation>
    <scope>NUCLEOTIDE SEQUENCE [LARGE SCALE GENOMIC DNA]</scope>
    <source>
        <strain evidence="8 9">MMS17-SY077</strain>
    </source>
</reference>
<proteinExistence type="predicted"/>
<feature type="transmembrane region" description="Helical" evidence="7">
    <location>
        <begin position="92"/>
        <end position="123"/>
    </location>
</feature>
<comment type="subcellular location">
    <subcellularLocation>
        <location evidence="1">Cell membrane</location>
        <topology evidence="1">Multi-pass membrane protein</topology>
    </subcellularLocation>
</comment>
<evidence type="ECO:0000256" key="4">
    <source>
        <dbReference type="ARBA" id="ARBA00022989"/>
    </source>
</evidence>